<keyword evidence="5" id="KW-1185">Reference proteome</keyword>
<evidence type="ECO:0000259" key="3">
    <source>
        <dbReference type="Pfam" id="PF16042"/>
    </source>
</evidence>
<dbReference type="AlphaFoldDB" id="T1GBA6"/>
<dbReference type="EnsemblMetazoa" id="MESCA000533-RA">
    <property type="protein sequence ID" value="MESCA000533-PA"/>
    <property type="gene ID" value="MESCA000533"/>
</dbReference>
<proteinExistence type="predicted"/>
<feature type="domain" description="DUF4794" evidence="3">
    <location>
        <begin position="59"/>
        <end position="135"/>
    </location>
</feature>
<keyword evidence="2" id="KW-0732">Signal</keyword>
<feature type="compositionally biased region" description="Low complexity" evidence="1">
    <location>
        <begin position="67"/>
        <end position="79"/>
    </location>
</feature>
<protein>
    <recommendedName>
        <fullName evidence="3">DUF4794 domain-containing protein</fullName>
    </recommendedName>
</protein>
<evidence type="ECO:0000256" key="2">
    <source>
        <dbReference type="SAM" id="SignalP"/>
    </source>
</evidence>
<reference evidence="4" key="2">
    <citation type="submission" date="2015-06" db="UniProtKB">
        <authorList>
            <consortium name="EnsemblMetazoa"/>
        </authorList>
    </citation>
    <scope>IDENTIFICATION</scope>
</reference>
<sequence length="175" mass="18933">MAKTALIILAVAILVASCSAEAPRFRKSKVINRKFVQFQRQELPLEDVPEQETEAPAVAPYPPAGITPETPFELPTETTVAPAPAQEYGPPAQEYGPPAVEEVAAPAQEYGPPAQEYGPPAVEEVAAPAQEYGPPIIVMMVLLKTKLSKVKSSLVETQLPKDLLYTEFQEPVQPD</sequence>
<feature type="chain" id="PRO_5004577230" description="DUF4794 domain-containing protein" evidence="2">
    <location>
        <begin position="21"/>
        <end position="175"/>
    </location>
</feature>
<dbReference type="Proteomes" id="UP000015102">
    <property type="component" value="Unassembled WGS sequence"/>
</dbReference>
<dbReference type="HOGENOM" id="CLU_1534305_0_0_1"/>
<organism evidence="4 5">
    <name type="scientific">Megaselia scalaris</name>
    <name type="common">Humpbacked fly</name>
    <name type="synonym">Phora scalaris</name>
    <dbReference type="NCBI Taxonomy" id="36166"/>
    <lineage>
        <taxon>Eukaryota</taxon>
        <taxon>Metazoa</taxon>
        <taxon>Ecdysozoa</taxon>
        <taxon>Arthropoda</taxon>
        <taxon>Hexapoda</taxon>
        <taxon>Insecta</taxon>
        <taxon>Pterygota</taxon>
        <taxon>Neoptera</taxon>
        <taxon>Endopterygota</taxon>
        <taxon>Diptera</taxon>
        <taxon>Brachycera</taxon>
        <taxon>Muscomorpha</taxon>
        <taxon>Platypezoidea</taxon>
        <taxon>Phoridae</taxon>
        <taxon>Megaseliini</taxon>
        <taxon>Megaselia</taxon>
    </lineage>
</organism>
<feature type="signal peptide" evidence="2">
    <location>
        <begin position="1"/>
        <end position="20"/>
    </location>
</feature>
<evidence type="ECO:0000313" key="5">
    <source>
        <dbReference type="Proteomes" id="UP000015102"/>
    </source>
</evidence>
<evidence type="ECO:0000313" key="4">
    <source>
        <dbReference type="EnsemblMetazoa" id="MESCA000533-PA"/>
    </source>
</evidence>
<dbReference type="Pfam" id="PF16042">
    <property type="entry name" value="DUF4794"/>
    <property type="match status" value="1"/>
</dbReference>
<dbReference type="PROSITE" id="PS51257">
    <property type="entry name" value="PROKAR_LIPOPROTEIN"/>
    <property type="match status" value="1"/>
</dbReference>
<feature type="region of interest" description="Disordered" evidence="1">
    <location>
        <begin position="48"/>
        <end position="100"/>
    </location>
</feature>
<name>T1GBA6_MEGSC</name>
<dbReference type="EMBL" id="CAQQ02023798">
    <property type="status" value="NOT_ANNOTATED_CDS"/>
    <property type="molecule type" value="Genomic_DNA"/>
</dbReference>
<reference evidence="5" key="1">
    <citation type="submission" date="2013-02" db="EMBL/GenBank/DDBJ databases">
        <authorList>
            <person name="Hughes D."/>
        </authorList>
    </citation>
    <scope>NUCLEOTIDE SEQUENCE</scope>
    <source>
        <strain>Durham</strain>
        <strain evidence="5">NC isolate 2 -- Noor lab</strain>
    </source>
</reference>
<dbReference type="InterPro" id="IPR032011">
    <property type="entry name" value="DUF4794"/>
</dbReference>
<evidence type="ECO:0000256" key="1">
    <source>
        <dbReference type="SAM" id="MobiDB-lite"/>
    </source>
</evidence>
<accession>T1GBA6</accession>